<dbReference type="NCBIfam" id="TIGR00277">
    <property type="entry name" value="HDIG"/>
    <property type="match status" value="1"/>
</dbReference>
<dbReference type="STRING" id="1527.SAMN04489757_102133"/>
<evidence type="ECO:0000259" key="1">
    <source>
        <dbReference type="PROSITE" id="PS51832"/>
    </source>
</evidence>
<dbReference type="CDD" id="cd00077">
    <property type="entry name" value="HDc"/>
    <property type="match status" value="1"/>
</dbReference>
<proteinExistence type="predicted"/>
<dbReference type="Proteomes" id="UP000198806">
    <property type="component" value="Unassembled WGS sequence"/>
</dbReference>
<dbReference type="InterPro" id="IPR003607">
    <property type="entry name" value="HD/PDEase_dom"/>
</dbReference>
<dbReference type="SUPFAM" id="SSF109604">
    <property type="entry name" value="HD-domain/PDEase-like"/>
    <property type="match status" value="1"/>
</dbReference>
<dbReference type="RefSeq" id="WP_091684017.1">
    <property type="nucleotide sequence ID" value="NZ_BAABFM010000017.1"/>
</dbReference>
<organism evidence="2 3">
    <name type="scientific">Anaerocolumna aminovalerica</name>
    <dbReference type="NCBI Taxonomy" id="1527"/>
    <lineage>
        <taxon>Bacteria</taxon>
        <taxon>Bacillati</taxon>
        <taxon>Bacillota</taxon>
        <taxon>Clostridia</taxon>
        <taxon>Lachnospirales</taxon>
        <taxon>Lachnospiraceae</taxon>
        <taxon>Anaerocolumna</taxon>
    </lineage>
</organism>
<dbReference type="OrthoDB" id="9804747at2"/>
<gene>
    <name evidence="2" type="ORF">SAMN04489757_102133</name>
</gene>
<dbReference type="PROSITE" id="PS51832">
    <property type="entry name" value="HD_GYP"/>
    <property type="match status" value="1"/>
</dbReference>
<reference evidence="2 3" key="1">
    <citation type="submission" date="2016-10" db="EMBL/GenBank/DDBJ databases">
        <authorList>
            <person name="de Groot N.N."/>
        </authorList>
    </citation>
    <scope>NUCLEOTIDE SEQUENCE [LARGE SCALE GENOMIC DNA]</scope>
    <source>
        <strain evidence="2 3">DSM 1283</strain>
    </source>
</reference>
<protein>
    <submittedName>
        <fullName evidence="2">HDIG domain-containing protein</fullName>
    </submittedName>
</protein>
<evidence type="ECO:0000313" key="2">
    <source>
        <dbReference type="EMBL" id="SFN81966.1"/>
    </source>
</evidence>
<name>A0A1I5C544_9FIRM</name>
<accession>A0A1I5C544</accession>
<dbReference type="Gene3D" id="1.10.3210.10">
    <property type="entry name" value="Hypothetical protein af1432"/>
    <property type="match status" value="1"/>
</dbReference>
<dbReference type="SMART" id="SM00471">
    <property type="entry name" value="HDc"/>
    <property type="match status" value="1"/>
</dbReference>
<dbReference type="PANTHER" id="PTHR43155">
    <property type="entry name" value="CYCLIC DI-GMP PHOSPHODIESTERASE PA4108-RELATED"/>
    <property type="match status" value="1"/>
</dbReference>
<evidence type="ECO:0000313" key="3">
    <source>
        <dbReference type="Proteomes" id="UP000198806"/>
    </source>
</evidence>
<dbReference type="EMBL" id="FOWD01000002">
    <property type="protein sequence ID" value="SFN81966.1"/>
    <property type="molecule type" value="Genomic_DNA"/>
</dbReference>
<feature type="domain" description="HD-GYP" evidence="1">
    <location>
        <begin position="3"/>
        <end position="200"/>
    </location>
</feature>
<sequence>MLLNDNLKVDWSEIEVTAIDDLLEAIDHGILVSNLAASLSKKLGMDQNYCYMMALAGMVHDIGKLKLGKYLYGRDKNSLIVEEMKYVRMHPIIGQEILKEQDFSHIIVESVYHHHENYDGSGYPRNIKGENIPFGARILRVCDVFAALVSDRSYRKAYDLDTAISLMIEEVKNFDMKVFLALLQVIHSEEYSEIQNYIRTINQKRYFQGNHDTLLYC</sequence>
<dbReference type="InterPro" id="IPR006675">
    <property type="entry name" value="HDIG_dom"/>
</dbReference>
<keyword evidence="3" id="KW-1185">Reference proteome</keyword>
<dbReference type="InterPro" id="IPR037522">
    <property type="entry name" value="HD_GYP_dom"/>
</dbReference>
<dbReference type="Pfam" id="PF13487">
    <property type="entry name" value="HD_5"/>
    <property type="match status" value="1"/>
</dbReference>
<dbReference type="AlphaFoldDB" id="A0A1I5C544"/>
<dbReference type="PANTHER" id="PTHR43155:SF2">
    <property type="entry name" value="CYCLIC DI-GMP PHOSPHODIESTERASE PA4108"/>
    <property type="match status" value="1"/>
</dbReference>